<dbReference type="RefSeq" id="WP_265352181.1">
    <property type="nucleotide sequence ID" value="NZ_JAMQPL010000004.1"/>
</dbReference>
<name>A0AAW5VP09_9LEPT</name>
<protein>
    <recommendedName>
        <fullName evidence="5">DUF5683 domain-containing protein</fullName>
    </recommendedName>
</protein>
<evidence type="ECO:0008006" key="5">
    <source>
        <dbReference type="Google" id="ProtNLM"/>
    </source>
</evidence>
<evidence type="ECO:0000313" key="2">
    <source>
        <dbReference type="EMBL" id="MCW7530627.1"/>
    </source>
</evidence>
<evidence type="ECO:0000313" key="4">
    <source>
        <dbReference type="Proteomes" id="UP001208912"/>
    </source>
</evidence>
<dbReference type="Proteomes" id="UP001208912">
    <property type="component" value="Unassembled WGS sequence"/>
</dbReference>
<dbReference type="EMBL" id="JAMQPL010000004">
    <property type="protein sequence ID" value="MCW7530627.1"/>
    <property type="molecule type" value="Genomic_DNA"/>
</dbReference>
<proteinExistence type="predicted"/>
<dbReference type="NCBIfam" id="NF047433">
    <property type="entry name" value="Lepto_7_Nterm"/>
    <property type="match status" value="1"/>
</dbReference>
<dbReference type="Proteomes" id="UP001208540">
    <property type="component" value="Unassembled WGS sequence"/>
</dbReference>
<comment type="caution">
    <text evidence="2">The sequence shown here is derived from an EMBL/GenBank/DDBJ whole genome shotgun (WGS) entry which is preliminary data.</text>
</comment>
<gene>
    <name evidence="1" type="ORF">ND861_11560</name>
    <name evidence="2" type="ORF">ND862_10410</name>
</gene>
<organism evidence="2 3">
    <name type="scientific">Leptospira soteropolitanensis</name>
    <dbReference type="NCBI Taxonomy" id="2950025"/>
    <lineage>
        <taxon>Bacteria</taxon>
        <taxon>Pseudomonadati</taxon>
        <taxon>Spirochaetota</taxon>
        <taxon>Spirochaetia</taxon>
        <taxon>Leptospirales</taxon>
        <taxon>Leptospiraceae</taxon>
        <taxon>Leptospira</taxon>
    </lineage>
</organism>
<keyword evidence="4" id="KW-1185">Reference proteome</keyword>
<sequence length="285" mass="32933">MNIRFYLTLLISISLTHSLFPETVILKSGKTFYGSVIDQNREFLKLKEKNGIILQFPKIDILKVTYKDLNAKEVKKIIEVENKKNQPQTKNEIELDENISFESTNQNKKINPTENPKKIRWDVVVRSTILPGLGQFHWDEPVWGSVYLLTFLGAAINYHNAWNEHEKAKSEFQNDFRSLVILGSGNAGFSLYYMDKINLVSEYRSTANSLNTASDILISVFLINFIDSMLFRTEKNSKPYTSFVKKAGLNIKAEMINSDQFHLYSREQRITSGSVDYKIGYTWVF</sequence>
<evidence type="ECO:0000313" key="1">
    <source>
        <dbReference type="EMBL" id="MCW7526985.1"/>
    </source>
</evidence>
<evidence type="ECO:0000313" key="3">
    <source>
        <dbReference type="Proteomes" id="UP001208540"/>
    </source>
</evidence>
<accession>A0AAW5VP09</accession>
<dbReference type="EMBL" id="JAMQPM010000004">
    <property type="protein sequence ID" value="MCW7526985.1"/>
    <property type="molecule type" value="Genomic_DNA"/>
</dbReference>
<dbReference type="AlphaFoldDB" id="A0AAW5VP09"/>
<reference evidence="2 4" key="1">
    <citation type="submission" date="2022-06" db="EMBL/GenBank/DDBJ databases">
        <title>Leptospira isolates from biofilms formed at urban environments.</title>
        <authorList>
            <person name="Ribeiro P.S."/>
            <person name="Sousa T."/>
            <person name="Carvalho N."/>
            <person name="Aburjaile F."/>
            <person name="Neves F."/>
            <person name="Oliveira D."/>
            <person name="Blanco L."/>
            <person name="Lima J."/>
            <person name="Costa F."/>
            <person name="Brenig B."/>
            <person name="Soares S."/>
            <person name="Ramos R."/>
            <person name="Goes-Neto A."/>
            <person name="Matiuzzi M."/>
            <person name="Azevedo V."/>
            <person name="Ristow P."/>
        </authorList>
    </citation>
    <scope>NUCLEOTIDE SEQUENCE</scope>
    <source>
        <strain evidence="1 4">VSF19</strain>
        <strain evidence="2">VSF20</strain>
    </source>
</reference>